<feature type="region of interest" description="Disordered" evidence="2">
    <location>
        <begin position="1"/>
        <end position="60"/>
    </location>
</feature>
<keyword evidence="1" id="KW-0175">Coiled coil</keyword>
<dbReference type="EMBL" id="JBFOLJ010000005">
    <property type="protein sequence ID" value="KAL2536509.1"/>
    <property type="molecule type" value="Genomic_DNA"/>
</dbReference>
<dbReference type="PANTHER" id="PTHR31342:SF18">
    <property type="entry name" value="OS01G0651932 PROTEIN"/>
    <property type="match status" value="1"/>
</dbReference>
<evidence type="ECO:0000256" key="1">
    <source>
        <dbReference type="ARBA" id="ARBA00023054"/>
    </source>
</evidence>
<keyword evidence="4" id="KW-1185">Reference proteome</keyword>
<protein>
    <submittedName>
        <fullName evidence="3">Tetratricopeptide repeat (TPR)-like superfamily protein</fullName>
    </submittedName>
</protein>
<gene>
    <name evidence="3" type="ORF">Fot_17900</name>
</gene>
<name>A0ABD1VGP9_9LAMI</name>
<evidence type="ECO:0000313" key="3">
    <source>
        <dbReference type="EMBL" id="KAL2536509.1"/>
    </source>
</evidence>
<accession>A0ABD1VGP9</accession>
<dbReference type="Proteomes" id="UP001604277">
    <property type="component" value="Unassembled WGS sequence"/>
</dbReference>
<organism evidence="3 4">
    <name type="scientific">Forsythia ovata</name>
    <dbReference type="NCBI Taxonomy" id="205694"/>
    <lineage>
        <taxon>Eukaryota</taxon>
        <taxon>Viridiplantae</taxon>
        <taxon>Streptophyta</taxon>
        <taxon>Embryophyta</taxon>
        <taxon>Tracheophyta</taxon>
        <taxon>Spermatophyta</taxon>
        <taxon>Magnoliopsida</taxon>
        <taxon>eudicotyledons</taxon>
        <taxon>Gunneridae</taxon>
        <taxon>Pentapetalae</taxon>
        <taxon>asterids</taxon>
        <taxon>lamiids</taxon>
        <taxon>Lamiales</taxon>
        <taxon>Oleaceae</taxon>
        <taxon>Forsythieae</taxon>
        <taxon>Forsythia</taxon>
    </lineage>
</organism>
<feature type="compositionally biased region" description="Polar residues" evidence="2">
    <location>
        <begin position="36"/>
        <end position="56"/>
    </location>
</feature>
<dbReference type="PANTHER" id="PTHR31342">
    <property type="entry name" value="PROTEIN CHUP1, CHLOROPLASTIC"/>
    <property type="match status" value="1"/>
</dbReference>
<reference evidence="4" key="1">
    <citation type="submission" date="2024-07" db="EMBL/GenBank/DDBJ databases">
        <title>Two chromosome-level genome assemblies of Korean endemic species Abeliophyllum distichum and Forsythia ovata (Oleaceae).</title>
        <authorList>
            <person name="Jang H."/>
        </authorList>
    </citation>
    <scope>NUCLEOTIDE SEQUENCE [LARGE SCALE GENOMIC DNA]</scope>
</reference>
<evidence type="ECO:0000313" key="4">
    <source>
        <dbReference type="Proteomes" id="UP001604277"/>
    </source>
</evidence>
<dbReference type="InterPro" id="IPR040265">
    <property type="entry name" value="CHUP1/IPGA1-like"/>
</dbReference>
<proteinExistence type="predicted"/>
<comment type="caution">
    <text evidence="3">The sequence shown here is derived from an EMBL/GenBank/DDBJ whole genome shotgun (WGS) entry which is preliminary data.</text>
</comment>
<evidence type="ECO:0000256" key="2">
    <source>
        <dbReference type="SAM" id="MobiDB-lite"/>
    </source>
</evidence>
<sequence>MVAGKVKVAMGLQRSPANPKPKPDSSPKPTLLSTPGSAKQQQQPQKGSSTSLSRSFGVQPRQPDVTELLRLVEELRERESLLKTELLEQKLLRASAAIVPVFENEISIKDSEIERSKKKIQCLEVENDTLIEEVENDKLIEEVEVLHIGWG</sequence>
<dbReference type="AlphaFoldDB" id="A0ABD1VGP9"/>